<evidence type="ECO:0000313" key="4">
    <source>
        <dbReference type="Proteomes" id="UP000240572"/>
    </source>
</evidence>
<keyword evidence="4" id="KW-1185">Reference proteome</keyword>
<gene>
    <name evidence="3" type="ORF">B0I18_101530</name>
</gene>
<organism evidence="3 4">
    <name type="scientific">Taibaiella chishuiensis</name>
    <dbReference type="NCBI Taxonomy" id="1434707"/>
    <lineage>
        <taxon>Bacteria</taxon>
        <taxon>Pseudomonadati</taxon>
        <taxon>Bacteroidota</taxon>
        <taxon>Chitinophagia</taxon>
        <taxon>Chitinophagales</taxon>
        <taxon>Chitinophagaceae</taxon>
        <taxon>Taibaiella</taxon>
    </lineage>
</organism>
<accession>A0A2P8DAZ8</accession>
<evidence type="ECO:0000256" key="2">
    <source>
        <dbReference type="SAM" id="SignalP"/>
    </source>
</evidence>
<keyword evidence="1" id="KW-0802">TPR repeat</keyword>
<dbReference type="InterPro" id="IPR019734">
    <property type="entry name" value="TPR_rpt"/>
</dbReference>
<dbReference type="EMBL" id="PYGD01000001">
    <property type="protein sequence ID" value="PSK94375.1"/>
    <property type="molecule type" value="Genomic_DNA"/>
</dbReference>
<dbReference type="SMART" id="SM00028">
    <property type="entry name" value="TPR"/>
    <property type="match status" value="3"/>
</dbReference>
<dbReference type="OrthoDB" id="655905at2"/>
<dbReference type="PROSITE" id="PS50005">
    <property type="entry name" value="TPR"/>
    <property type="match status" value="1"/>
</dbReference>
<dbReference type="SUPFAM" id="SSF48452">
    <property type="entry name" value="TPR-like"/>
    <property type="match status" value="1"/>
</dbReference>
<feature type="repeat" description="TPR" evidence="1">
    <location>
        <begin position="178"/>
        <end position="211"/>
    </location>
</feature>
<dbReference type="RefSeq" id="WP_106521084.1">
    <property type="nucleotide sequence ID" value="NZ_PYGD01000001.1"/>
</dbReference>
<proteinExistence type="predicted"/>
<dbReference type="Pfam" id="PF13181">
    <property type="entry name" value="TPR_8"/>
    <property type="match status" value="1"/>
</dbReference>
<dbReference type="AlphaFoldDB" id="A0A2P8DAZ8"/>
<feature type="signal peptide" evidence="2">
    <location>
        <begin position="1"/>
        <end position="19"/>
    </location>
</feature>
<feature type="chain" id="PRO_5015112094" evidence="2">
    <location>
        <begin position="20"/>
        <end position="276"/>
    </location>
</feature>
<name>A0A2P8DAZ8_9BACT</name>
<evidence type="ECO:0000313" key="3">
    <source>
        <dbReference type="EMBL" id="PSK94375.1"/>
    </source>
</evidence>
<dbReference type="Proteomes" id="UP000240572">
    <property type="component" value="Unassembled WGS sequence"/>
</dbReference>
<dbReference type="Gene3D" id="1.25.40.10">
    <property type="entry name" value="Tetratricopeptide repeat domain"/>
    <property type="match status" value="2"/>
</dbReference>
<comment type="caution">
    <text evidence="3">The sequence shown here is derived from an EMBL/GenBank/DDBJ whole genome shotgun (WGS) entry which is preliminary data.</text>
</comment>
<reference evidence="3 4" key="1">
    <citation type="submission" date="2018-03" db="EMBL/GenBank/DDBJ databases">
        <title>Genomic Encyclopedia of Type Strains, Phase III (KMG-III): the genomes of soil and plant-associated and newly described type strains.</title>
        <authorList>
            <person name="Whitman W."/>
        </authorList>
    </citation>
    <scope>NUCLEOTIDE SEQUENCE [LARGE SCALE GENOMIC DNA]</scope>
    <source>
        <strain evidence="3 4">CGMCC 1.12700</strain>
    </source>
</reference>
<keyword evidence="2" id="KW-0732">Signal</keyword>
<sequence length="276" mass="32335">MKYIVPFIILLLAGSTIYARSGASTDDRQQTIVHQYLENGAYKYHYTLPGWDDCINKALQQDSTMALLWQLKALPYWKTKKYELAVACYDKAVLYDRRNYLSRRGFLKCIFQKNYRSALADLEAAEQEFGIEYQNDHSCRFYMALCHLQLGHYQQAENLLKTDFDKTTATRGESWIPFLELFYMGIIQYEQRDYKSAIHYLDKAIAQYPQFSDAGYYKGLCYLQNGDTAQAKVLMLAAKADHKKGYSINEDDSFYETYPYQVNWHMAKWTIPGYTE</sequence>
<evidence type="ECO:0000256" key="1">
    <source>
        <dbReference type="PROSITE-ProRule" id="PRU00339"/>
    </source>
</evidence>
<dbReference type="Pfam" id="PF14559">
    <property type="entry name" value="TPR_19"/>
    <property type="match status" value="1"/>
</dbReference>
<protein>
    <submittedName>
        <fullName evidence="3">Tetratricopeptide repeat protein</fullName>
    </submittedName>
</protein>
<dbReference type="InterPro" id="IPR011990">
    <property type="entry name" value="TPR-like_helical_dom_sf"/>
</dbReference>